<name>A0A1X6MRB9_9APHY</name>
<evidence type="ECO:0000313" key="3">
    <source>
        <dbReference type="Proteomes" id="UP000194127"/>
    </source>
</evidence>
<dbReference type="GeneID" id="36324609"/>
<organism evidence="2 3">
    <name type="scientific">Postia placenta MAD-698-R-SB12</name>
    <dbReference type="NCBI Taxonomy" id="670580"/>
    <lineage>
        <taxon>Eukaryota</taxon>
        <taxon>Fungi</taxon>
        <taxon>Dikarya</taxon>
        <taxon>Basidiomycota</taxon>
        <taxon>Agaricomycotina</taxon>
        <taxon>Agaricomycetes</taxon>
        <taxon>Polyporales</taxon>
        <taxon>Adustoporiaceae</taxon>
        <taxon>Rhodonia</taxon>
    </lineage>
</organism>
<evidence type="ECO:0000313" key="2">
    <source>
        <dbReference type="EMBL" id="OSX58928.1"/>
    </source>
</evidence>
<dbReference type="EMBL" id="KZ110603">
    <property type="protein sequence ID" value="OSX58928.1"/>
    <property type="molecule type" value="Genomic_DNA"/>
</dbReference>
<evidence type="ECO:0000256" key="1">
    <source>
        <dbReference type="SAM" id="MobiDB-lite"/>
    </source>
</evidence>
<dbReference type="AlphaFoldDB" id="A0A1X6MRB9"/>
<proteinExistence type="predicted"/>
<dbReference type="Proteomes" id="UP000194127">
    <property type="component" value="Unassembled WGS sequence"/>
</dbReference>
<protein>
    <submittedName>
        <fullName evidence="2">Uncharacterized protein</fullName>
    </submittedName>
</protein>
<accession>A0A1X6MRB9</accession>
<reference evidence="2 3" key="1">
    <citation type="submission" date="2017-04" db="EMBL/GenBank/DDBJ databases">
        <title>Genome Sequence of the Model Brown-Rot Fungus Postia placenta SB12.</title>
        <authorList>
            <consortium name="DOE Joint Genome Institute"/>
            <person name="Gaskell J."/>
            <person name="Kersten P."/>
            <person name="Larrondo L.F."/>
            <person name="Canessa P."/>
            <person name="Martinez D."/>
            <person name="Hibbett D."/>
            <person name="Schmoll M."/>
            <person name="Kubicek C.P."/>
            <person name="Martinez A.T."/>
            <person name="Yadav J."/>
            <person name="Master E."/>
            <person name="Magnuson J.K."/>
            <person name="James T."/>
            <person name="Yaver D."/>
            <person name="Berka R."/>
            <person name="Labutti K."/>
            <person name="Lipzen A."/>
            <person name="Aerts A."/>
            <person name="Barry K."/>
            <person name="Henrissat B."/>
            <person name="Blanchette R."/>
            <person name="Grigoriev I."/>
            <person name="Cullen D."/>
        </authorList>
    </citation>
    <scope>NUCLEOTIDE SEQUENCE [LARGE SCALE GENOMIC DNA]</scope>
    <source>
        <strain evidence="2 3">MAD-698-R-SB12</strain>
    </source>
</reference>
<feature type="region of interest" description="Disordered" evidence="1">
    <location>
        <begin position="1"/>
        <end position="53"/>
    </location>
</feature>
<sequence length="53" mass="6013">MADAYDCRQALRKGKESECPTDRIASQSIRMRDPPSRTPENELQLGCRTMKGN</sequence>
<dbReference type="RefSeq" id="XP_024335722.1">
    <property type="nucleotide sequence ID" value="XM_024479659.1"/>
</dbReference>
<keyword evidence="3" id="KW-1185">Reference proteome</keyword>
<gene>
    <name evidence="2" type="ORF">POSPLADRAFT_1049094</name>
</gene>